<accession>A0A645JHP6</accession>
<evidence type="ECO:0000313" key="1">
    <source>
        <dbReference type="EMBL" id="MPN63141.1"/>
    </source>
</evidence>
<sequence length="125" mass="13410">MEGLVCRLKHDHFLHLRVEMPVNAGQDSQIDVARSLRVQHLGLLVKELCHAFVLVGKVAALGALGAFADINVLGTVKREPVVIGYRGLGGIDEAAPAASFQLAHGFAVVVFPADQKDHFIAIKHA</sequence>
<proteinExistence type="predicted"/>
<gene>
    <name evidence="1" type="ORF">SDC9_210895</name>
</gene>
<organism evidence="1">
    <name type="scientific">bioreactor metagenome</name>
    <dbReference type="NCBI Taxonomy" id="1076179"/>
    <lineage>
        <taxon>unclassified sequences</taxon>
        <taxon>metagenomes</taxon>
        <taxon>ecological metagenomes</taxon>
    </lineage>
</organism>
<protein>
    <submittedName>
        <fullName evidence="1">Uncharacterized protein</fullName>
    </submittedName>
</protein>
<dbReference type="EMBL" id="VSSQ01142130">
    <property type="protein sequence ID" value="MPN63141.1"/>
    <property type="molecule type" value="Genomic_DNA"/>
</dbReference>
<reference evidence="1" key="1">
    <citation type="submission" date="2019-08" db="EMBL/GenBank/DDBJ databases">
        <authorList>
            <person name="Kucharzyk K."/>
            <person name="Murdoch R.W."/>
            <person name="Higgins S."/>
            <person name="Loffler F."/>
        </authorList>
    </citation>
    <scope>NUCLEOTIDE SEQUENCE</scope>
</reference>
<name>A0A645JHP6_9ZZZZ</name>
<dbReference type="AlphaFoldDB" id="A0A645JHP6"/>
<comment type="caution">
    <text evidence="1">The sequence shown here is derived from an EMBL/GenBank/DDBJ whole genome shotgun (WGS) entry which is preliminary data.</text>
</comment>